<gene>
    <name evidence="2" type="ORF">OR37_02336</name>
</gene>
<keyword evidence="1" id="KW-0812">Transmembrane</keyword>
<feature type="transmembrane region" description="Helical" evidence="1">
    <location>
        <begin position="360"/>
        <end position="382"/>
    </location>
</feature>
<keyword evidence="1" id="KW-1133">Transmembrane helix</keyword>
<organism evidence="2 3">
    <name type="scientific">Caulobacter vibrioides OR37</name>
    <dbReference type="NCBI Taxonomy" id="1292034"/>
    <lineage>
        <taxon>Bacteria</taxon>
        <taxon>Pseudomonadati</taxon>
        <taxon>Pseudomonadota</taxon>
        <taxon>Alphaproteobacteria</taxon>
        <taxon>Caulobacterales</taxon>
        <taxon>Caulobacteraceae</taxon>
        <taxon>Caulobacter</taxon>
    </lineage>
</organism>
<reference evidence="2 3" key="1">
    <citation type="journal article" date="2013" name="Genome Announc.">
        <title>Draft Genome Sequence for Caulobacter sp. Strain OR37, a Bacterium Tolerant to Heavy Metals.</title>
        <authorList>
            <person name="Utturkar S.M."/>
            <person name="Bollmann A."/>
            <person name="Brzoska R.M."/>
            <person name="Klingeman D.M."/>
            <person name="Epstein S.E."/>
            <person name="Palumbo A.V."/>
            <person name="Brown S.D."/>
        </authorList>
    </citation>
    <scope>NUCLEOTIDE SEQUENCE [LARGE SCALE GENOMIC DNA]</scope>
    <source>
        <strain evidence="2 3">OR37</strain>
    </source>
</reference>
<feature type="transmembrane region" description="Helical" evidence="1">
    <location>
        <begin position="266"/>
        <end position="290"/>
    </location>
</feature>
<dbReference type="AlphaFoldDB" id="R0EIB1"/>
<accession>R0EIB1</accession>
<dbReference type="Proteomes" id="UP000013063">
    <property type="component" value="Unassembled WGS sequence"/>
</dbReference>
<evidence type="ECO:0000313" key="2">
    <source>
        <dbReference type="EMBL" id="ENZ81739.1"/>
    </source>
</evidence>
<feature type="transmembrane region" description="Helical" evidence="1">
    <location>
        <begin position="88"/>
        <end position="108"/>
    </location>
</feature>
<proteinExistence type="predicted"/>
<feature type="transmembrane region" description="Helical" evidence="1">
    <location>
        <begin position="142"/>
        <end position="163"/>
    </location>
</feature>
<dbReference type="EMBL" id="APMP01000013">
    <property type="protein sequence ID" value="ENZ81739.1"/>
    <property type="molecule type" value="Genomic_DNA"/>
</dbReference>
<dbReference type="eggNOG" id="ENOG502Z7UP">
    <property type="taxonomic scope" value="Bacteria"/>
</dbReference>
<keyword evidence="3" id="KW-1185">Reference proteome</keyword>
<dbReference type="STRING" id="1292034.OR37_02336"/>
<dbReference type="InterPro" id="IPR036259">
    <property type="entry name" value="MFS_trans_sf"/>
</dbReference>
<comment type="caution">
    <text evidence="2">The sequence shown here is derived from an EMBL/GenBank/DDBJ whole genome shotgun (WGS) entry which is preliminary data.</text>
</comment>
<feature type="transmembrane region" description="Helical" evidence="1">
    <location>
        <begin position="224"/>
        <end position="246"/>
    </location>
</feature>
<dbReference type="Pfam" id="PF18943">
    <property type="entry name" value="DUF5690"/>
    <property type="match status" value="1"/>
</dbReference>
<evidence type="ECO:0008006" key="4">
    <source>
        <dbReference type="Google" id="ProtNLM"/>
    </source>
</evidence>
<protein>
    <recommendedName>
        <fullName evidence="4">MFS transporter</fullName>
    </recommendedName>
</protein>
<feature type="transmembrane region" description="Helical" evidence="1">
    <location>
        <begin position="394"/>
        <end position="415"/>
    </location>
</feature>
<evidence type="ECO:0000313" key="3">
    <source>
        <dbReference type="Proteomes" id="UP000013063"/>
    </source>
</evidence>
<feature type="transmembrane region" description="Helical" evidence="1">
    <location>
        <begin position="56"/>
        <end position="76"/>
    </location>
</feature>
<name>R0EIB1_CAUVI</name>
<dbReference type="SUPFAM" id="SSF103473">
    <property type="entry name" value="MFS general substrate transporter"/>
    <property type="match status" value="1"/>
</dbReference>
<keyword evidence="1" id="KW-0472">Membrane</keyword>
<evidence type="ECO:0000256" key="1">
    <source>
        <dbReference type="SAM" id="Phobius"/>
    </source>
</evidence>
<feature type="transmembrane region" description="Helical" evidence="1">
    <location>
        <begin position="12"/>
        <end position="36"/>
    </location>
</feature>
<feature type="transmembrane region" description="Helical" evidence="1">
    <location>
        <begin position="328"/>
        <end position="348"/>
    </location>
</feature>
<dbReference type="PATRIC" id="fig|1292034.3.peg.2322"/>
<feature type="transmembrane region" description="Helical" evidence="1">
    <location>
        <begin position="297"/>
        <end position="322"/>
    </location>
</feature>
<feature type="transmembrane region" description="Helical" evidence="1">
    <location>
        <begin position="175"/>
        <end position="197"/>
    </location>
</feature>
<feature type="transmembrane region" description="Helical" evidence="1">
    <location>
        <begin position="114"/>
        <end position="135"/>
    </location>
</feature>
<dbReference type="InterPro" id="IPR043745">
    <property type="entry name" value="DUF5690"/>
</dbReference>
<sequence length="437" mass="47023" precursor="true">MPSPISRMLSRAGPAWVAAYALLTSFTTYFCMYAFRKPFAVASYAATPGWHSALDFKVTIVVAQVIGYALSKAIGIKMISEARPQDRAWMILGFIGASEVSLVLFAILPAPLKVVAIFFSALPLGMIWGLVFGYVEGRRSSEWLGTGLCLSFIVSSGVVKSAGRSLIDNWGVPEFWMPAATGALFLPLLVLSVWLLSQTPPPDARDRAERMPRGPMPKAERRAFWARAGIGLALLIVAYVALTALRDFRDNFAVELWHGLGYDGNPALFTLSELPIAAFILALFGATAWIRRNSTAVIAYLCMILAGAALIAAATLALQLHWIGAMTWMIGVGAGVYMGYIPFNAVLADRLTAAMGIPGNAAFFMYLTDASGYGGSVALLLVKSLGVKLSWLSFFLGACYLVALVVGVATLLALLHFHFNTFRRVAQPPRAAAPALI</sequence>
<dbReference type="RefSeq" id="WP_004619895.1">
    <property type="nucleotide sequence ID" value="NZ_APMP01000013.1"/>
</dbReference>